<sequence length="477" mass="55859">MGKACYNAVKFNCLCIVMCFSVLMSYAEVKSAAESQQARDGYVIVQQIVISGNKITKPRVILNELIFHQGDKLMVDKLGQVVKRSRHNLLNTALFNYVSIRYTIQSDNSVVFHVSVDERWYWWVFPIFEVADRNLSAFFNSGDWSRVNYGVYLKRDNFRGRNEKIIARVRLGFTTQILLGYMSPEYNRRGGWGAMFDFRMHDQLPYMTEGNQQLFKALETELAQVTYTGTLYYTIRSGIYNRHRFEAFYNQFSVSDSIIDLNPNYLTPDANRLQFIELRYEYEFDKRDSKVYPLKGTRLRANVTQSGLGIWQDELNNLKLGAQLDKHIRVGPRWHWSSLLYGEYNTSNSLPYVMNAGSGYRSFLNGYELYVIDGTRQGTMKNQMLFTLLQPRMKKLGFMPLTQFAKINYAFYLKAYYDFGYVWQDNPPITNTFANDWQYGYGAGLDFVTFYDMVWSFNYSVNKFNQHGFFVHFNLAI</sequence>
<dbReference type="Proteomes" id="UP000605676">
    <property type="component" value="Unassembled WGS sequence"/>
</dbReference>
<dbReference type="RefSeq" id="WP_200465093.1">
    <property type="nucleotide sequence ID" value="NZ_JAENRR010000023.1"/>
</dbReference>
<comment type="subcellular location">
    <subcellularLocation>
        <location evidence="1">Membrane</location>
    </subcellularLocation>
</comment>
<evidence type="ECO:0000259" key="6">
    <source>
        <dbReference type="PROSITE" id="PS51779"/>
    </source>
</evidence>
<protein>
    <recommendedName>
        <fullName evidence="6">POTRA domain-containing protein</fullName>
    </recommendedName>
</protein>
<evidence type="ECO:0000313" key="7">
    <source>
        <dbReference type="EMBL" id="MBK3517863.1"/>
    </source>
</evidence>
<evidence type="ECO:0000313" key="8">
    <source>
        <dbReference type="Proteomes" id="UP000605676"/>
    </source>
</evidence>
<keyword evidence="5" id="KW-0732">Signal</keyword>
<dbReference type="Pfam" id="PF07244">
    <property type="entry name" value="POTRA"/>
    <property type="match status" value="1"/>
</dbReference>
<dbReference type="Gene3D" id="2.40.160.50">
    <property type="entry name" value="membrane protein fhac: a member of the omp85/tpsb transporter family"/>
    <property type="match status" value="1"/>
</dbReference>
<evidence type="ECO:0000256" key="5">
    <source>
        <dbReference type="SAM" id="SignalP"/>
    </source>
</evidence>
<evidence type="ECO:0000256" key="1">
    <source>
        <dbReference type="ARBA" id="ARBA00004370"/>
    </source>
</evidence>
<dbReference type="EMBL" id="JAENRR010000023">
    <property type="protein sequence ID" value="MBK3517863.1"/>
    <property type="molecule type" value="Genomic_DNA"/>
</dbReference>
<accession>A0ABS1HJK7</accession>
<comment type="caution">
    <text evidence="7">The sequence shown here is derived from an EMBL/GenBank/DDBJ whole genome shotgun (WGS) entry which is preliminary data.</text>
</comment>
<dbReference type="PROSITE" id="PS51779">
    <property type="entry name" value="POTRA"/>
    <property type="match status" value="1"/>
</dbReference>
<dbReference type="Gene3D" id="3.10.20.310">
    <property type="entry name" value="membrane protein fhac"/>
    <property type="match status" value="1"/>
</dbReference>
<gene>
    <name evidence="7" type="ORF">JIV24_11015</name>
</gene>
<organism evidence="7 8">
    <name type="scientific">Carboxylicivirga marina</name>
    <dbReference type="NCBI Taxonomy" id="2800988"/>
    <lineage>
        <taxon>Bacteria</taxon>
        <taxon>Pseudomonadati</taxon>
        <taxon>Bacteroidota</taxon>
        <taxon>Bacteroidia</taxon>
        <taxon>Marinilabiliales</taxon>
        <taxon>Marinilabiliaceae</taxon>
        <taxon>Carboxylicivirga</taxon>
    </lineage>
</organism>
<evidence type="ECO:0000256" key="3">
    <source>
        <dbReference type="ARBA" id="ARBA00022692"/>
    </source>
</evidence>
<keyword evidence="2" id="KW-1134">Transmembrane beta strand</keyword>
<dbReference type="InterPro" id="IPR039910">
    <property type="entry name" value="D15-like"/>
</dbReference>
<feature type="chain" id="PRO_5046502181" description="POTRA domain-containing protein" evidence="5">
    <location>
        <begin position="28"/>
        <end position="477"/>
    </location>
</feature>
<keyword evidence="4" id="KW-0472">Membrane</keyword>
<dbReference type="PANTHER" id="PTHR12815:SF18">
    <property type="entry name" value="SORTING AND ASSEMBLY MACHINERY COMPONENT 50 HOMOLOG"/>
    <property type="match status" value="1"/>
</dbReference>
<proteinExistence type="predicted"/>
<keyword evidence="8" id="KW-1185">Reference proteome</keyword>
<dbReference type="InterPro" id="IPR034746">
    <property type="entry name" value="POTRA"/>
</dbReference>
<dbReference type="InterPro" id="IPR010827">
    <property type="entry name" value="BamA/TamA_POTRA"/>
</dbReference>
<feature type="domain" description="POTRA" evidence="6">
    <location>
        <begin position="43"/>
        <end position="119"/>
    </location>
</feature>
<evidence type="ECO:0000256" key="4">
    <source>
        <dbReference type="ARBA" id="ARBA00023136"/>
    </source>
</evidence>
<dbReference type="PANTHER" id="PTHR12815">
    <property type="entry name" value="SORTING AND ASSEMBLY MACHINERY SAMM50 PROTEIN FAMILY MEMBER"/>
    <property type="match status" value="1"/>
</dbReference>
<feature type="signal peptide" evidence="5">
    <location>
        <begin position="1"/>
        <end position="27"/>
    </location>
</feature>
<name>A0ABS1HJK7_9BACT</name>
<evidence type="ECO:0000256" key="2">
    <source>
        <dbReference type="ARBA" id="ARBA00022452"/>
    </source>
</evidence>
<keyword evidence="3" id="KW-0812">Transmembrane</keyword>
<reference evidence="7 8" key="1">
    <citation type="submission" date="2021-01" db="EMBL/GenBank/DDBJ databases">
        <title>Carboxyliciviraga sp.nov., isolated from coastal sediments.</title>
        <authorList>
            <person name="Lu D."/>
            <person name="Zhang T."/>
        </authorList>
    </citation>
    <scope>NUCLEOTIDE SEQUENCE [LARGE SCALE GENOMIC DNA]</scope>
    <source>
        <strain evidence="7 8">N1Y132</strain>
    </source>
</reference>